<dbReference type="PIRSF" id="PIRSF006630">
    <property type="entry name" value="NADS_GAT"/>
    <property type="match status" value="1"/>
</dbReference>
<dbReference type="PROSITE" id="PS50263">
    <property type="entry name" value="CN_HYDROLASE"/>
    <property type="match status" value="1"/>
</dbReference>
<organism evidence="11 12">
    <name type="scientific">Neolewinella antarctica</name>
    <dbReference type="NCBI Taxonomy" id="442734"/>
    <lineage>
        <taxon>Bacteria</taxon>
        <taxon>Pseudomonadati</taxon>
        <taxon>Bacteroidota</taxon>
        <taxon>Saprospiria</taxon>
        <taxon>Saprospirales</taxon>
        <taxon>Lewinellaceae</taxon>
        <taxon>Neolewinella</taxon>
    </lineage>
</organism>
<keyword evidence="5 7" id="KW-0067">ATP-binding</keyword>
<dbReference type="EC" id="6.3.5.1" evidence="7 8"/>
<comment type="caution">
    <text evidence="11">The sequence shown here is derived from an EMBL/GenBank/DDBJ whole genome shotgun (WGS) entry which is preliminary data.</text>
</comment>
<feature type="binding site" evidence="7">
    <location>
        <position position="517"/>
    </location>
    <ligand>
        <name>deamido-NAD(+)</name>
        <dbReference type="ChEBI" id="CHEBI:58437"/>
        <note>ligand shared between two neighboring subunits</note>
    </ligand>
</feature>
<keyword evidence="12" id="KW-1185">Reference proteome</keyword>
<evidence type="ECO:0000256" key="8">
    <source>
        <dbReference type="PIRNR" id="PIRNR006630"/>
    </source>
</evidence>
<gene>
    <name evidence="7" type="primary">nadE</name>
    <name evidence="11" type="ORF">GGR27_003181</name>
</gene>
<dbReference type="InterPro" id="IPR014445">
    <property type="entry name" value="Gln-dep_NAD_synthase"/>
</dbReference>
<dbReference type="SUPFAM" id="SSF56317">
    <property type="entry name" value="Carbon-nitrogen hydrolase"/>
    <property type="match status" value="1"/>
</dbReference>
<keyword evidence="3 7" id="KW-0436">Ligase</keyword>
<dbReference type="InterPro" id="IPR003694">
    <property type="entry name" value="NAD_synthase"/>
</dbReference>
<feature type="active site" description="For glutaminase activity" evidence="7">
    <location>
        <position position="112"/>
    </location>
</feature>
<evidence type="ECO:0000259" key="10">
    <source>
        <dbReference type="PROSITE" id="PS50263"/>
    </source>
</evidence>
<evidence type="ECO:0000256" key="5">
    <source>
        <dbReference type="ARBA" id="ARBA00022840"/>
    </source>
</evidence>
<accession>A0ABX0XFI2</accession>
<reference evidence="11 12" key="1">
    <citation type="submission" date="2020-03" db="EMBL/GenBank/DDBJ databases">
        <title>Genomic Encyclopedia of Type Strains, Phase IV (KMG-IV): sequencing the most valuable type-strain genomes for metagenomic binning, comparative biology and taxonomic classification.</title>
        <authorList>
            <person name="Goeker M."/>
        </authorList>
    </citation>
    <scope>NUCLEOTIDE SEQUENCE [LARGE SCALE GENOMIC DNA]</scope>
    <source>
        <strain evidence="11 12">DSM 105096</strain>
    </source>
</reference>
<dbReference type="CDD" id="cd07570">
    <property type="entry name" value="GAT_Gln-NAD-synth"/>
    <property type="match status" value="1"/>
</dbReference>
<dbReference type="CDD" id="cd00553">
    <property type="entry name" value="NAD_synthase"/>
    <property type="match status" value="1"/>
</dbReference>
<protein>
    <recommendedName>
        <fullName evidence="7 8">Glutamine-dependent NAD(+) synthetase</fullName>
        <ecNumber evidence="7 8">6.3.5.1</ecNumber>
    </recommendedName>
    <alternativeName>
        <fullName evidence="7 8">NAD(+) synthase [glutamine-hydrolyzing]</fullName>
    </alternativeName>
</protein>
<feature type="binding site" evidence="7">
    <location>
        <position position="183"/>
    </location>
    <ligand>
        <name>L-glutamine</name>
        <dbReference type="ChEBI" id="CHEBI:58359"/>
    </ligand>
</feature>
<evidence type="ECO:0000256" key="7">
    <source>
        <dbReference type="HAMAP-Rule" id="MF_02090"/>
    </source>
</evidence>
<evidence type="ECO:0000256" key="3">
    <source>
        <dbReference type="ARBA" id="ARBA00022598"/>
    </source>
</evidence>
<dbReference type="Proteomes" id="UP000770785">
    <property type="component" value="Unassembled WGS sequence"/>
</dbReference>
<dbReference type="GO" id="GO:0003952">
    <property type="term" value="F:NAD+ synthase (glutamine-hydrolyzing) activity"/>
    <property type="evidence" value="ECO:0007669"/>
    <property type="project" value="UniProtKB-EC"/>
</dbReference>
<proteinExistence type="inferred from homology"/>
<dbReference type="InterPro" id="IPR036526">
    <property type="entry name" value="C-N_Hydrolase_sf"/>
</dbReference>
<dbReference type="NCBIfam" id="TIGR00552">
    <property type="entry name" value="nadE"/>
    <property type="match status" value="1"/>
</dbReference>
<feature type="active site" description="Nucleophile; for glutaminase activity" evidence="7">
    <location>
        <position position="148"/>
    </location>
</feature>
<dbReference type="PANTHER" id="PTHR23090:SF9">
    <property type="entry name" value="GLUTAMINE-DEPENDENT NAD(+) SYNTHETASE"/>
    <property type="match status" value="1"/>
</dbReference>
<evidence type="ECO:0000313" key="11">
    <source>
        <dbReference type="EMBL" id="NJC27664.1"/>
    </source>
</evidence>
<feature type="binding site" evidence="7">
    <location>
        <begin position="295"/>
        <end position="302"/>
    </location>
    <ligand>
        <name>ATP</name>
        <dbReference type="ChEBI" id="CHEBI:30616"/>
    </ligand>
</feature>
<name>A0ABX0XFI2_9BACT</name>
<dbReference type="HAMAP" id="MF_02090">
    <property type="entry name" value="NadE_glutamine_dep"/>
    <property type="match status" value="1"/>
</dbReference>
<evidence type="ECO:0000256" key="6">
    <source>
        <dbReference type="ARBA" id="ARBA00023027"/>
    </source>
</evidence>
<feature type="binding site" evidence="7">
    <location>
        <position position="407"/>
    </location>
    <ligand>
        <name>deamido-NAD(+)</name>
        <dbReference type="ChEBI" id="CHEBI:58437"/>
        <note>ligand shared between two neighboring subunits</note>
    </ligand>
</feature>
<keyword evidence="4 7" id="KW-0547">Nucleotide-binding</keyword>
<evidence type="ECO:0000256" key="9">
    <source>
        <dbReference type="RuleBase" id="RU003811"/>
    </source>
</evidence>
<dbReference type="InterPro" id="IPR022310">
    <property type="entry name" value="NAD/GMP_synthase"/>
</dbReference>
<feature type="domain" description="CN hydrolase" evidence="10">
    <location>
        <begin position="1"/>
        <end position="256"/>
    </location>
</feature>
<evidence type="ECO:0000256" key="2">
    <source>
        <dbReference type="ARBA" id="ARBA00007145"/>
    </source>
</evidence>
<dbReference type="InterPro" id="IPR003010">
    <property type="entry name" value="C-N_Hydrolase"/>
</dbReference>
<comment type="pathway">
    <text evidence="1 7 8">Cofactor biosynthesis; NAD(+) biosynthesis; NAD(+) from deamido-NAD(+) (L-Gln route): step 1/1.</text>
</comment>
<sequence>MNIALAQINVHVGNFAANLEKMLGYVANAKEQGADIVVFPELATTGYPPRDFLEFDDFIDKAEEVVNELAKAAEGIAIVVGSVSRNPVVEGKDLYNSVYFLSGGRIQQVQHKTLLPTYDIFDEYRYFEPAHEWNVVRYQDKTIAMVVCEDSWNVGNENPLYKINPMDQMMAHKPDLIINVSASPFNYEHAAERVRVMKVNAERYGIPLYLVNHVGAQTEVLFDGGSVVVNQKGDVIDELPYFQESMRIFNTEEVWSGDNISGEQPRNKMTLIHDGIVMGIKNYFGKLGFKKAILGLSGGIDSALVAVLAARALGPDNVRCILMPSQHSSDHSVNDARQLAENLGCQYDIVPIESIYNSYMDVLKPFYWGKPEGLAEENLQARARGMLLMAFSNKFGNILLNTSNKSEMAVGYGTLYGDMCGGLSVIGDVYKTECFELARYMNKDGEVIPENIITKPPSAELKPDQFDSDSLPPYDQLDAVLYQYVEMTQSPQDIIDMGFDAELVRKTLRLVNINEFKRYQTAPVLRVSKKAFGMGRRLPIVGKYLN</sequence>
<dbReference type="Gene3D" id="3.60.110.10">
    <property type="entry name" value="Carbon-nitrogen hydrolase"/>
    <property type="match status" value="1"/>
</dbReference>
<evidence type="ECO:0000256" key="1">
    <source>
        <dbReference type="ARBA" id="ARBA00005188"/>
    </source>
</evidence>
<feature type="binding site" evidence="7">
    <location>
        <position position="378"/>
    </location>
    <ligand>
        <name>deamido-NAD(+)</name>
        <dbReference type="ChEBI" id="CHEBI:58437"/>
        <note>ligand shared between two neighboring subunits</note>
    </ligand>
</feature>
<comment type="similarity">
    <text evidence="2 7 8">In the C-terminal section; belongs to the NAD synthetase family.</text>
</comment>
<evidence type="ECO:0000256" key="4">
    <source>
        <dbReference type="ARBA" id="ARBA00022741"/>
    </source>
</evidence>
<comment type="catalytic activity">
    <reaction evidence="7 8">
        <text>deamido-NAD(+) + L-glutamine + ATP + H2O = L-glutamate + AMP + diphosphate + NAD(+) + H(+)</text>
        <dbReference type="Rhea" id="RHEA:24384"/>
        <dbReference type="ChEBI" id="CHEBI:15377"/>
        <dbReference type="ChEBI" id="CHEBI:15378"/>
        <dbReference type="ChEBI" id="CHEBI:29985"/>
        <dbReference type="ChEBI" id="CHEBI:30616"/>
        <dbReference type="ChEBI" id="CHEBI:33019"/>
        <dbReference type="ChEBI" id="CHEBI:57540"/>
        <dbReference type="ChEBI" id="CHEBI:58359"/>
        <dbReference type="ChEBI" id="CHEBI:58437"/>
        <dbReference type="ChEBI" id="CHEBI:456215"/>
        <dbReference type="EC" id="6.3.5.1"/>
    </reaction>
</comment>
<dbReference type="InterPro" id="IPR014729">
    <property type="entry name" value="Rossmann-like_a/b/a_fold"/>
</dbReference>
<evidence type="ECO:0000313" key="12">
    <source>
        <dbReference type="Proteomes" id="UP000770785"/>
    </source>
</evidence>
<dbReference type="PANTHER" id="PTHR23090">
    <property type="entry name" value="NH 3 /GLUTAMINE-DEPENDENT NAD + SYNTHETASE"/>
    <property type="match status" value="1"/>
</dbReference>
<dbReference type="Gene3D" id="3.40.50.620">
    <property type="entry name" value="HUPs"/>
    <property type="match status" value="1"/>
</dbReference>
<keyword evidence="6 7" id="KW-0520">NAD</keyword>
<comment type="function">
    <text evidence="7">Catalyzes the ATP-dependent amidation of deamido-NAD to form NAD. Uses L-glutamine as a nitrogen source.</text>
</comment>
<dbReference type="EMBL" id="JAATJH010000005">
    <property type="protein sequence ID" value="NJC27664.1"/>
    <property type="molecule type" value="Genomic_DNA"/>
</dbReference>
<feature type="binding site" evidence="7">
    <location>
        <position position="402"/>
    </location>
    <ligand>
        <name>ATP</name>
        <dbReference type="ChEBI" id="CHEBI:30616"/>
    </ligand>
</feature>
<dbReference type="Pfam" id="PF02540">
    <property type="entry name" value="NAD_synthase"/>
    <property type="match status" value="1"/>
</dbReference>
<dbReference type="Pfam" id="PF00795">
    <property type="entry name" value="CN_hydrolase"/>
    <property type="match status" value="1"/>
</dbReference>
<comment type="similarity">
    <text evidence="9">Belongs to the NAD synthetase family.</text>
</comment>
<dbReference type="SUPFAM" id="SSF52402">
    <property type="entry name" value="Adenine nucleotide alpha hydrolases-like"/>
    <property type="match status" value="1"/>
</dbReference>
<dbReference type="NCBIfam" id="NF010588">
    <property type="entry name" value="PRK13981.1"/>
    <property type="match status" value="1"/>
</dbReference>
<feature type="active site" description="Proton acceptor; for glutaminase activity" evidence="7">
    <location>
        <position position="41"/>
    </location>
</feature>
<comment type="caution">
    <text evidence="7">Lacks conserved residue(s) required for the propagation of feature annotation.</text>
</comment>
<feature type="binding site" evidence="7">
    <location>
        <position position="118"/>
    </location>
    <ligand>
        <name>L-glutamine</name>
        <dbReference type="ChEBI" id="CHEBI:58359"/>
    </ligand>
</feature>
<dbReference type="RefSeq" id="WP_168038960.1">
    <property type="nucleotide sequence ID" value="NZ_JAATJH010000005.1"/>
</dbReference>